<dbReference type="PANTHER" id="PTHR12087">
    <property type="entry name" value="ORIGIN RECOGNITION COMPLEX SUBUNIT 4"/>
    <property type="match status" value="1"/>
</dbReference>
<accession>A0A3N4LM16</accession>
<dbReference type="Gene3D" id="3.40.50.300">
    <property type="entry name" value="P-loop containing nucleotide triphosphate hydrolases"/>
    <property type="match status" value="1"/>
</dbReference>
<dbReference type="InParanoid" id="A0A3N4LM16"/>
<evidence type="ECO:0000256" key="2">
    <source>
        <dbReference type="ARBA" id="ARBA00005334"/>
    </source>
</evidence>
<name>A0A3N4LM16_9PEZI</name>
<dbReference type="FunFam" id="3.40.50.300:FF:001499">
    <property type="entry name" value="Origin recognition complex subunit 4, putative"/>
    <property type="match status" value="1"/>
</dbReference>
<dbReference type="GO" id="GO:0003688">
    <property type="term" value="F:DNA replication origin binding"/>
    <property type="evidence" value="ECO:0007669"/>
    <property type="project" value="TreeGrafter"/>
</dbReference>
<protein>
    <recommendedName>
        <fullName evidence="3 7">Origin recognition complex subunit 4</fullName>
    </recommendedName>
</protein>
<keyword evidence="5 7" id="KW-0238">DNA-binding</keyword>
<dbReference type="InterPro" id="IPR032705">
    <property type="entry name" value="ORC4_C"/>
</dbReference>
<evidence type="ECO:0000256" key="3">
    <source>
        <dbReference type="ARBA" id="ARBA00019083"/>
    </source>
</evidence>
<dbReference type="InterPro" id="IPR003593">
    <property type="entry name" value="AAA+_ATPase"/>
</dbReference>
<evidence type="ECO:0000256" key="7">
    <source>
        <dbReference type="PIRNR" id="PIRNR007858"/>
    </source>
</evidence>
<comment type="similarity">
    <text evidence="2 7">Belongs to the ORC4 family.</text>
</comment>
<dbReference type="SUPFAM" id="SSF52540">
    <property type="entry name" value="P-loop containing nucleoside triphosphate hydrolases"/>
    <property type="match status" value="1"/>
</dbReference>
<dbReference type="STRING" id="1051890.A0A3N4LM16"/>
<dbReference type="FunCoup" id="A0A3N4LM16">
    <property type="interactions" value="708"/>
</dbReference>
<dbReference type="AlphaFoldDB" id="A0A3N4LM16"/>
<dbReference type="Pfam" id="PF13191">
    <property type="entry name" value="AAA_16"/>
    <property type="match status" value="1"/>
</dbReference>
<dbReference type="GO" id="GO:0005664">
    <property type="term" value="C:nuclear origin of replication recognition complex"/>
    <property type="evidence" value="ECO:0007669"/>
    <property type="project" value="TreeGrafter"/>
</dbReference>
<dbReference type="EMBL" id="ML121557">
    <property type="protein sequence ID" value="RPB21721.1"/>
    <property type="molecule type" value="Genomic_DNA"/>
</dbReference>
<dbReference type="InterPro" id="IPR027417">
    <property type="entry name" value="P-loop_NTPase"/>
</dbReference>
<gene>
    <name evidence="9" type="ORF">L211DRAFT_789886</name>
</gene>
<sequence length="475" mass="52102">MKPKSTYSGPVTELGVKLLKKHVLGKLSGRGKKRLVGFEEEYGHVYQLLEQTVVSGEGNSILIIGPRGVGKSTLVDTAIQTLQETHKGELLVVRLNGFLQTDDKLAIHEIWRQLGVEMALEDQGGQPKTSNFADTLTSILALLSHPDELSGGMEEEEDERGSRKTSLSVVFVLDEFDLFVTHPRQTLLYNLFDIAQARKAPIAVLGLTSRVDVVEGLEKRVKSRFSHRSVHLRLPNSIEQFWAVVRSGLEVDEDELGEIEGVCAEERGYWEKWNEKLEGLWEESKGFRMLVRRGYALTKDVKGFWANWCLFPISHLGTAAVAQSSTYTSLAGPENRLHILPALTELELSLLIAAARLDIISDTDTCNFNMAYDEYKSLAAKVKVQNSIGSTIAGGGVPGGGQGGKLWSREVAVGAWEGLGRWEVLVPVTVGGVQGGVGREGRMWRVDVGLGEIGRWAGQSGGVLGGVLGRWCREI</sequence>
<dbReference type="OrthoDB" id="343623at2759"/>
<dbReference type="InterPro" id="IPR016527">
    <property type="entry name" value="ORC4"/>
</dbReference>
<evidence type="ECO:0000256" key="5">
    <source>
        <dbReference type="ARBA" id="ARBA00023125"/>
    </source>
</evidence>
<dbReference type="PIRSF" id="PIRSF007858">
    <property type="entry name" value="ORC4"/>
    <property type="match status" value="1"/>
</dbReference>
<keyword evidence="6 7" id="KW-0539">Nucleus</keyword>
<dbReference type="GO" id="GO:0006270">
    <property type="term" value="P:DNA replication initiation"/>
    <property type="evidence" value="ECO:0007669"/>
    <property type="project" value="TreeGrafter"/>
</dbReference>
<keyword evidence="10" id="KW-1185">Reference proteome</keyword>
<feature type="domain" description="AAA+ ATPase" evidence="8">
    <location>
        <begin position="57"/>
        <end position="235"/>
    </location>
</feature>
<reference evidence="9 10" key="1">
    <citation type="journal article" date="2018" name="Nat. Ecol. Evol.">
        <title>Pezizomycetes genomes reveal the molecular basis of ectomycorrhizal truffle lifestyle.</title>
        <authorList>
            <person name="Murat C."/>
            <person name="Payen T."/>
            <person name="Noel B."/>
            <person name="Kuo A."/>
            <person name="Morin E."/>
            <person name="Chen J."/>
            <person name="Kohler A."/>
            <person name="Krizsan K."/>
            <person name="Balestrini R."/>
            <person name="Da Silva C."/>
            <person name="Montanini B."/>
            <person name="Hainaut M."/>
            <person name="Levati E."/>
            <person name="Barry K.W."/>
            <person name="Belfiori B."/>
            <person name="Cichocki N."/>
            <person name="Clum A."/>
            <person name="Dockter R.B."/>
            <person name="Fauchery L."/>
            <person name="Guy J."/>
            <person name="Iotti M."/>
            <person name="Le Tacon F."/>
            <person name="Lindquist E.A."/>
            <person name="Lipzen A."/>
            <person name="Malagnac F."/>
            <person name="Mello A."/>
            <person name="Molinier V."/>
            <person name="Miyauchi S."/>
            <person name="Poulain J."/>
            <person name="Riccioni C."/>
            <person name="Rubini A."/>
            <person name="Sitrit Y."/>
            <person name="Splivallo R."/>
            <person name="Traeger S."/>
            <person name="Wang M."/>
            <person name="Zifcakova L."/>
            <person name="Wipf D."/>
            <person name="Zambonelli A."/>
            <person name="Paolocci F."/>
            <person name="Nowrousian M."/>
            <person name="Ottonello S."/>
            <person name="Baldrian P."/>
            <person name="Spatafora J.W."/>
            <person name="Henrissat B."/>
            <person name="Nagy L.G."/>
            <person name="Aury J.M."/>
            <person name="Wincker P."/>
            <person name="Grigoriev I.V."/>
            <person name="Bonfante P."/>
            <person name="Martin F.M."/>
        </authorList>
    </citation>
    <scope>NUCLEOTIDE SEQUENCE [LARGE SCALE GENOMIC DNA]</scope>
    <source>
        <strain evidence="9 10">ATCC MYA-4762</strain>
    </source>
</reference>
<comment type="subcellular location">
    <subcellularLocation>
        <location evidence="1 7">Nucleus</location>
    </subcellularLocation>
</comment>
<evidence type="ECO:0000256" key="4">
    <source>
        <dbReference type="ARBA" id="ARBA00022705"/>
    </source>
</evidence>
<dbReference type="Proteomes" id="UP000267821">
    <property type="component" value="Unassembled WGS sequence"/>
</dbReference>
<evidence type="ECO:0000259" key="8">
    <source>
        <dbReference type="SMART" id="SM00382"/>
    </source>
</evidence>
<evidence type="ECO:0000256" key="6">
    <source>
        <dbReference type="ARBA" id="ARBA00023242"/>
    </source>
</evidence>
<evidence type="ECO:0000313" key="10">
    <source>
        <dbReference type="Proteomes" id="UP000267821"/>
    </source>
</evidence>
<proteinExistence type="inferred from homology"/>
<keyword evidence="4 7" id="KW-0235">DNA replication</keyword>
<dbReference type="Pfam" id="PF14629">
    <property type="entry name" value="ORC4_C"/>
    <property type="match status" value="1"/>
</dbReference>
<organism evidence="9 10">
    <name type="scientific">Terfezia boudieri ATCC MYA-4762</name>
    <dbReference type="NCBI Taxonomy" id="1051890"/>
    <lineage>
        <taxon>Eukaryota</taxon>
        <taxon>Fungi</taxon>
        <taxon>Dikarya</taxon>
        <taxon>Ascomycota</taxon>
        <taxon>Pezizomycotina</taxon>
        <taxon>Pezizomycetes</taxon>
        <taxon>Pezizales</taxon>
        <taxon>Pezizaceae</taxon>
        <taxon>Terfezia</taxon>
    </lineage>
</organism>
<evidence type="ECO:0000313" key="9">
    <source>
        <dbReference type="EMBL" id="RPB21721.1"/>
    </source>
</evidence>
<dbReference type="SMART" id="SM00382">
    <property type="entry name" value="AAA"/>
    <property type="match status" value="1"/>
</dbReference>
<dbReference type="PANTHER" id="PTHR12087:SF0">
    <property type="entry name" value="ORIGIN RECOGNITION COMPLEX SUBUNIT 4"/>
    <property type="match status" value="1"/>
</dbReference>
<dbReference type="InterPro" id="IPR041664">
    <property type="entry name" value="AAA_16"/>
</dbReference>
<comment type="function">
    <text evidence="7">Component of the origin recognition complex (ORC) that binds origins of replication.</text>
</comment>
<evidence type="ECO:0000256" key="1">
    <source>
        <dbReference type="ARBA" id="ARBA00004123"/>
    </source>
</evidence>